<name>A0A8J3QGP9_9ACTN</name>
<organism evidence="1 2">
    <name type="scientific">Rhizocola hellebori</name>
    <dbReference type="NCBI Taxonomy" id="1392758"/>
    <lineage>
        <taxon>Bacteria</taxon>
        <taxon>Bacillati</taxon>
        <taxon>Actinomycetota</taxon>
        <taxon>Actinomycetes</taxon>
        <taxon>Micromonosporales</taxon>
        <taxon>Micromonosporaceae</taxon>
        <taxon>Rhizocola</taxon>
    </lineage>
</organism>
<keyword evidence="2" id="KW-1185">Reference proteome</keyword>
<dbReference type="AlphaFoldDB" id="A0A8J3QGP9"/>
<evidence type="ECO:0000313" key="2">
    <source>
        <dbReference type="Proteomes" id="UP000612899"/>
    </source>
</evidence>
<gene>
    <name evidence="1" type="ORF">Rhe02_74010</name>
</gene>
<sequence>MTLAGTWVAKSTINGETSPYTTTFIFHPDHTLEALGPAGPDGKPFFTGSGHWIARPDGTFIYHLSHPLPDHTGGPDIGTIYSIQQVTVTGDSHESSGTAIMHKTDGSVQEPIAVTLSASR</sequence>
<proteinExistence type="predicted"/>
<dbReference type="EMBL" id="BONY01000066">
    <property type="protein sequence ID" value="GIH09334.1"/>
    <property type="molecule type" value="Genomic_DNA"/>
</dbReference>
<protein>
    <recommendedName>
        <fullName evidence="3">Lipocalin-like domain-containing protein</fullName>
    </recommendedName>
</protein>
<accession>A0A8J3QGP9</accession>
<dbReference type="RefSeq" id="WP_203913071.1">
    <property type="nucleotide sequence ID" value="NZ_BONY01000066.1"/>
</dbReference>
<comment type="caution">
    <text evidence="1">The sequence shown here is derived from an EMBL/GenBank/DDBJ whole genome shotgun (WGS) entry which is preliminary data.</text>
</comment>
<dbReference type="Proteomes" id="UP000612899">
    <property type="component" value="Unassembled WGS sequence"/>
</dbReference>
<evidence type="ECO:0008006" key="3">
    <source>
        <dbReference type="Google" id="ProtNLM"/>
    </source>
</evidence>
<evidence type="ECO:0000313" key="1">
    <source>
        <dbReference type="EMBL" id="GIH09334.1"/>
    </source>
</evidence>
<reference evidence="1" key="1">
    <citation type="submission" date="2021-01" db="EMBL/GenBank/DDBJ databases">
        <title>Whole genome shotgun sequence of Rhizocola hellebori NBRC 109834.</title>
        <authorList>
            <person name="Komaki H."/>
            <person name="Tamura T."/>
        </authorList>
    </citation>
    <scope>NUCLEOTIDE SEQUENCE</scope>
    <source>
        <strain evidence="1">NBRC 109834</strain>
    </source>
</reference>